<feature type="chain" id="PRO_5043641021" evidence="1">
    <location>
        <begin position="28"/>
        <end position="99"/>
    </location>
</feature>
<dbReference type="AlphaFoldDB" id="A0AAV4V326"/>
<keyword evidence="3" id="KW-1185">Reference proteome</keyword>
<evidence type="ECO:0000256" key="1">
    <source>
        <dbReference type="SAM" id="SignalP"/>
    </source>
</evidence>
<dbReference type="EMBL" id="BPLR01013832">
    <property type="protein sequence ID" value="GIY64099.1"/>
    <property type="molecule type" value="Genomic_DNA"/>
</dbReference>
<comment type="caution">
    <text evidence="2">The sequence shown here is derived from an EMBL/GenBank/DDBJ whole genome shotgun (WGS) entry which is preliminary data.</text>
</comment>
<evidence type="ECO:0000313" key="2">
    <source>
        <dbReference type="EMBL" id="GIY64099.1"/>
    </source>
</evidence>
<protein>
    <submittedName>
        <fullName evidence="2">Uncharacterized protein</fullName>
    </submittedName>
</protein>
<sequence>MRRCCWRRPICWRNILLNPLCLFKYSADCCCRLVVCQYRKDMLYVDISNGYQYAVWSYYSTISDYHDAASSTSAVQKVCPWYARYTAQISAGCVEISGV</sequence>
<proteinExistence type="predicted"/>
<evidence type="ECO:0000313" key="3">
    <source>
        <dbReference type="Proteomes" id="UP001054945"/>
    </source>
</evidence>
<keyword evidence="1" id="KW-0732">Signal</keyword>
<reference evidence="2 3" key="1">
    <citation type="submission" date="2021-06" db="EMBL/GenBank/DDBJ databases">
        <title>Caerostris extrusa draft genome.</title>
        <authorList>
            <person name="Kono N."/>
            <person name="Arakawa K."/>
        </authorList>
    </citation>
    <scope>NUCLEOTIDE SEQUENCE [LARGE SCALE GENOMIC DNA]</scope>
</reference>
<gene>
    <name evidence="2" type="ORF">CEXT_201791</name>
</gene>
<name>A0AAV4V326_CAEEX</name>
<feature type="signal peptide" evidence="1">
    <location>
        <begin position="1"/>
        <end position="27"/>
    </location>
</feature>
<organism evidence="2 3">
    <name type="scientific">Caerostris extrusa</name>
    <name type="common">Bark spider</name>
    <name type="synonym">Caerostris bankana</name>
    <dbReference type="NCBI Taxonomy" id="172846"/>
    <lineage>
        <taxon>Eukaryota</taxon>
        <taxon>Metazoa</taxon>
        <taxon>Ecdysozoa</taxon>
        <taxon>Arthropoda</taxon>
        <taxon>Chelicerata</taxon>
        <taxon>Arachnida</taxon>
        <taxon>Araneae</taxon>
        <taxon>Araneomorphae</taxon>
        <taxon>Entelegynae</taxon>
        <taxon>Araneoidea</taxon>
        <taxon>Araneidae</taxon>
        <taxon>Caerostris</taxon>
    </lineage>
</organism>
<dbReference type="Proteomes" id="UP001054945">
    <property type="component" value="Unassembled WGS sequence"/>
</dbReference>
<accession>A0AAV4V326</accession>